<proteinExistence type="inferred from homology"/>
<accession>A0ABS2G4R6</accession>
<dbReference type="Proteomes" id="UP000728968">
    <property type="component" value="Unassembled WGS sequence"/>
</dbReference>
<evidence type="ECO:0000313" key="7">
    <source>
        <dbReference type="EMBL" id="MBM6876416.1"/>
    </source>
</evidence>
<dbReference type="InterPro" id="IPR011545">
    <property type="entry name" value="DEAD/DEAH_box_helicase_dom"/>
</dbReference>
<dbReference type="GO" id="GO:0004386">
    <property type="term" value="F:helicase activity"/>
    <property type="evidence" value="ECO:0007669"/>
    <property type="project" value="UniProtKB-KW"/>
</dbReference>
<dbReference type="PANTHER" id="PTHR13710">
    <property type="entry name" value="DNA HELICASE RECQ FAMILY MEMBER"/>
    <property type="match status" value="1"/>
</dbReference>
<dbReference type="Pfam" id="PF00270">
    <property type="entry name" value="DEAD"/>
    <property type="match status" value="1"/>
</dbReference>
<organism evidence="7 8">
    <name type="scientific">Fusobacterium mortiferum</name>
    <dbReference type="NCBI Taxonomy" id="850"/>
    <lineage>
        <taxon>Bacteria</taxon>
        <taxon>Fusobacteriati</taxon>
        <taxon>Fusobacteriota</taxon>
        <taxon>Fusobacteriia</taxon>
        <taxon>Fusobacteriales</taxon>
        <taxon>Fusobacteriaceae</taxon>
        <taxon>Fusobacterium</taxon>
    </lineage>
</organism>
<keyword evidence="7" id="KW-0547">Nucleotide-binding</keyword>
<feature type="non-terminal residue" evidence="7">
    <location>
        <position position="1"/>
    </location>
</feature>
<evidence type="ECO:0000256" key="5">
    <source>
        <dbReference type="ARBA" id="ARBA00034808"/>
    </source>
</evidence>
<dbReference type="InterPro" id="IPR014001">
    <property type="entry name" value="Helicase_ATP-bd"/>
</dbReference>
<evidence type="ECO:0000256" key="3">
    <source>
        <dbReference type="ARBA" id="ARBA00023235"/>
    </source>
</evidence>
<comment type="catalytic activity">
    <reaction evidence="4">
        <text>Couples ATP hydrolysis with the unwinding of duplex DNA by translocating in the 3'-5' direction.</text>
        <dbReference type="EC" id="5.6.2.4"/>
    </reaction>
</comment>
<feature type="domain" description="Helicase ATP-binding" evidence="6">
    <location>
        <begin position="9"/>
        <end position="151"/>
    </location>
</feature>
<dbReference type="RefSeq" id="WP_204717000.1">
    <property type="nucleotide sequence ID" value="NZ_JACJLT010000372.1"/>
</dbReference>
<feature type="non-terminal residue" evidence="7">
    <location>
        <position position="151"/>
    </location>
</feature>
<evidence type="ECO:0000256" key="4">
    <source>
        <dbReference type="ARBA" id="ARBA00034617"/>
    </source>
</evidence>
<name>A0ABS2G4R6_FUSMR</name>
<keyword evidence="7" id="KW-0067">ATP-binding</keyword>
<sequence>EILEEVENSKKKDFYNNIFITAPTGAGKSIFFQIPALYLEKNHKYLTIVISPLKALMKDQVENLKQKGINSACFLNSDLSFIEKNRYIEKIKRGEKSIIYLSPELLQGSSDITTIIGDREIGLVVIDEAHTVSTWGKNFRIDYLLIGNYVK</sequence>
<reference evidence="7 8" key="1">
    <citation type="journal article" date="2021" name="Sci. Rep.">
        <title>The distribution of antibiotic resistance genes in chicken gut microbiota commensals.</title>
        <authorList>
            <person name="Juricova H."/>
            <person name="Matiasovicova J."/>
            <person name="Kubasova T."/>
            <person name="Cejkova D."/>
            <person name="Rychlik I."/>
        </authorList>
    </citation>
    <scope>NUCLEOTIDE SEQUENCE [LARGE SCALE GENOMIC DNA]</scope>
    <source>
        <strain evidence="7 8">An425</strain>
    </source>
</reference>
<keyword evidence="8" id="KW-1185">Reference proteome</keyword>
<evidence type="ECO:0000313" key="8">
    <source>
        <dbReference type="Proteomes" id="UP000728968"/>
    </source>
</evidence>
<keyword evidence="2" id="KW-0238">DNA-binding</keyword>
<dbReference type="InterPro" id="IPR027417">
    <property type="entry name" value="P-loop_NTPase"/>
</dbReference>
<gene>
    <name evidence="7" type="ORF">H6A04_12385</name>
</gene>
<dbReference type="PANTHER" id="PTHR13710:SF105">
    <property type="entry name" value="ATP-DEPENDENT DNA HELICASE Q1"/>
    <property type="match status" value="1"/>
</dbReference>
<dbReference type="EMBL" id="JACJLT010000372">
    <property type="protein sequence ID" value="MBM6876416.1"/>
    <property type="molecule type" value="Genomic_DNA"/>
</dbReference>
<keyword evidence="3" id="KW-0413">Isomerase</keyword>
<protein>
    <recommendedName>
        <fullName evidence="5">DNA 3'-5' helicase</fullName>
        <ecNumber evidence="5">5.6.2.4</ecNumber>
    </recommendedName>
</protein>
<keyword evidence="7" id="KW-0347">Helicase</keyword>
<comment type="caution">
    <text evidence="7">The sequence shown here is derived from an EMBL/GenBank/DDBJ whole genome shotgun (WGS) entry which is preliminary data.</text>
</comment>
<keyword evidence="7" id="KW-0378">Hydrolase</keyword>
<dbReference type="PROSITE" id="PS51192">
    <property type="entry name" value="HELICASE_ATP_BIND_1"/>
    <property type="match status" value="1"/>
</dbReference>
<evidence type="ECO:0000256" key="2">
    <source>
        <dbReference type="ARBA" id="ARBA00023125"/>
    </source>
</evidence>
<dbReference type="EC" id="5.6.2.4" evidence="5"/>
<evidence type="ECO:0000259" key="6">
    <source>
        <dbReference type="PROSITE" id="PS51192"/>
    </source>
</evidence>
<dbReference type="Gene3D" id="3.40.50.300">
    <property type="entry name" value="P-loop containing nucleotide triphosphate hydrolases"/>
    <property type="match status" value="1"/>
</dbReference>
<evidence type="ECO:0000256" key="1">
    <source>
        <dbReference type="ARBA" id="ARBA00005446"/>
    </source>
</evidence>
<dbReference type="SUPFAM" id="SSF52540">
    <property type="entry name" value="P-loop containing nucleoside triphosphate hydrolases"/>
    <property type="match status" value="1"/>
</dbReference>
<dbReference type="CDD" id="cd17920">
    <property type="entry name" value="DEXHc_RecQ"/>
    <property type="match status" value="1"/>
</dbReference>
<comment type="similarity">
    <text evidence="1">Belongs to the helicase family. RecQ subfamily.</text>
</comment>